<reference evidence="1 2" key="1">
    <citation type="submission" date="2013-12" db="EMBL/GenBank/DDBJ databases">
        <authorList>
            <consortium name="DOE Joint Genome Institute"/>
            <person name="Bryant D.A."/>
            <person name="Huntemann M."/>
            <person name="Han J."/>
            <person name="Chen A."/>
            <person name="Kyrpides N."/>
            <person name="Mavromatis K."/>
            <person name="Markowitz V."/>
            <person name="Palaniappan K."/>
            <person name="Ivanova N."/>
            <person name="Schaumberg A."/>
            <person name="Pati A."/>
            <person name="Liolios K."/>
            <person name="Nordberg H.P."/>
            <person name="Cantor M.N."/>
            <person name="Hua S.X."/>
            <person name="Woyke T."/>
        </authorList>
    </citation>
    <scope>NUCLEOTIDE SEQUENCE [LARGE SCALE GENOMIC DNA]</scope>
    <source>
        <strain evidence="1 2">984</strain>
    </source>
</reference>
<proteinExistence type="predicted"/>
<evidence type="ECO:0000313" key="2">
    <source>
        <dbReference type="Proteomes" id="UP000005275"/>
    </source>
</evidence>
<dbReference type="eggNOG" id="COG2974">
    <property type="taxonomic scope" value="Bacteria"/>
</dbReference>
<dbReference type="Pfam" id="PF04381">
    <property type="entry name" value="RdgC"/>
    <property type="match status" value="1"/>
</dbReference>
<dbReference type="AlphaFoldDB" id="W0E8G1"/>
<keyword evidence="2" id="KW-1185">Reference proteome</keyword>
<dbReference type="InterPro" id="IPR007476">
    <property type="entry name" value="RdgC"/>
</dbReference>
<gene>
    <name evidence="1" type="ORF">MARPU_09630</name>
</gene>
<dbReference type="KEGG" id="mpur:MARPU_09630"/>
<dbReference type="STRING" id="765910.MARPU_09630"/>
<sequence length="51" mass="5476">MTGRVDLHTQLDGRRFRPCGPLETATMGWSAPLGEDSGALVHPLEGCLLNV</sequence>
<accession>W0E8G1</accession>
<dbReference type="Proteomes" id="UP000005275">
    <property type="component" value="Chromosome"/>
</dbReference>
<name>W0E8G1_MARPU</name>
<organism evidence="1 2">
    <name type="scientific">Marichromatium purpuratum 984</name>
    <dbReference type="NCBI Taxonomy" id="765910"/>
    <lineage>
        <taxon>Bacteria</taxon>
        <taxon>Pseudomonadati</taxon>
        <taxon>Pseudomonadota</taxon>
        <taxon>Gammaproteobacteria</taxon>
        <taxon>Chromatiales</taxon>
        <taxon>Chromatiaceae</taxon>
        <taxon>Marichromatium</taxon>
    </lineage>
</organism>
<dbReference type="GO" id="GO:0006310">
    <property type="term" value="P:DNA recombination"/>
    <property type="evidence" value="ECO:0007669"/>
    <property type="project" value="InterPro"/>
</dbReference>
<dbReference type="EMBL" id="CP007031">
    <property type="protein sequence ID" value="AHF05519.1"/>
    <property type="molecule type" value="Genomic_DNA"/>
</dbReference>
<protein>
    <submittedName>
        <fullName evidence="1">Uncharacterized protein</fullName>
    </submittedName>
</protein>
<dbReference type="HOGENOM" id="CLU_3100585_0_0_6"/>
<dbReference type="RefSeq" id="WP_407636525.1">
    <property type="nucleotide sequence ID" value="NZ_CP007031.1"/>
</dbReference>
<evidence type="ECO:0000313" key="1">
    <source>
        <dbReference type="EMBL" id="AHF05519.1"/>
    </source>
</evidence>